<feature type="transmembrane region" description="Helical" evidence="7">
    <location>
        <begin position="66"/>
        <end position="90"/>
    </location>
</feature>
<name>A0A9W9KX65_9EURO</name>
<dbReference type="InterPro" id="IPR013901">
    <property type="entry name" value="Anthrone_oxy"/>
</dbReference>
<protein>
    <submittedName>
        <fullName evidence="8">Uncharacterized protein</fullName>
    </submittedName>
</protein>
<evidence type="ECO:0000256" key="7">
    <source>
        <dbReference type="SAM" id="Phobius"/>
    </source>
</evidence>
<evidence type="ECO:0000256" key="5">
    <source>
        <dbReference type="ARBA" id="ARBA00023136"/>
    </source>
</evidence>
<keyword evidence="4" id="KW-0560">Oxidoreductase</keyword>
<dbReference type="Proteomes" id="UP001147746">
    <property type="component" value="Unassembled WGS sequence"/>
</dbReference>
<evidence type="ECO:0000256" key="3">
    <source>
        <dbReference type="ARBA" id="ARBA00022989"/>
    </source>
</evidence>
<dbReference type="Pfam" id="PF08592">
    <property type="entry name" value="Anthrone_oxy"/>
    <property type="match status" value="1"/>
</dbReference>
<dbReference type="GO" id="GO:0016020">
    <property type="term" value="C:membrane"/>
    <property type="evidence" value="ECO:0007669"/>
    <property type="project" value="UniProtKB-SubCell"/>
</dbReference>
<feature type="transmembrane region" description="Helical" evidence="7">
    <location>
        <begin position="123"/>
        <end position="149"/>
    </location>
</feature>
<keyword evidence="2 7" id="KW-0812">Transmembrane</keyword>
<reference evidence="8" key="1">
    <citation type="submission" date="2022-12" db="EMBL/GenBank/DDBJ databases">
        <authorList>
            <person name="Petersen C."/>
        </authorList>
    </citation>
    <scope>NUCLEOTIDE SEQUENCE</scope>
    <source>
        <strain evidence="8">IBT 21472</strain>
    </source>
</reference>
<evidence type="ECO:0000256" key="1">
    <source>
        <dbReference type="ARBA" id="ARBA00004141"/>
    </source>
</evidence>
<reference evidence="8" key="2">
    <citation type="journal article" date="2023" name="IMA Fungus">
        <title>Comparative genomic study of the Penicillium genus elucidates a diverse pangenome and 15 lateral gene transfer events.</title>
        <authorList>
            <person name="Petersen C."/>
            <person name="Sorensen T."/>
            <person name="Nielsen M.R."/>
            <person name="Sondergaard T.E."/>
            <person name="Sorensen J.L."/>
            <person name="Fitzpatrick D.A."/>
            <person name="Frisvad J.C."/>
            <person name="Nielsen K.L."/>
        </authorList>
    </citation>
    <scope>NUCLEOTIDE SEQUENCE</scope>
    <source>
        <strain evidence="8">IBT 21472</strain>
    </source>
</reference>
<comment type="similarity">
    <text evidence="6">Belongs to the anthrone oxygenase family.</text>
</comment>
<keyword evidence="4" id="KW-0503">Monooxygenase</keyword>
<dbReference type="PANTHER" id="PTHR35042:SF1">
    <property type="entry name" value="DUF1772-DOMAIN-CONTAINING PROTEIN"/>
    <property type="match status" value="1"/>
</dbReference>
<keyword evidence="5 7" id="KW-0472">Membrane</keyword>
<evidence type="ECO:0000313" key="9">
    <source>
        <dbReference type="Proteomes" id="UP001147746"/>
    </source>
</evidence>
<keyword evidence="9" id="KW-1185">Reference proteome</keyword>
<organism evidence="8 9">
    <name type="scientific">Penicillium atrosanguineum</name>
    <dbReference type="NCBI Taxonomy" id="1132637"/>
    <lineage>
        <taxon>Eukaryota</taxon>
        <taxon>Fungi</taxon>
        <taxon>Dikarya</taxon>
        <taxon>Ascomycota</taxon>
        <taxon>Pezizomycotina</taxon>
        <taxon>Eurotiomycetes</taxon>
        <taxon>Eurotiomycetidae</taxon>
        <taxon>Eurotiales</taxon>
        <taxon>Aspergillaceae</taxon>
        <taxon>Penicillium</taxon>
    </lineage>
</organism>
<keyword evidence="3 7" id="KW-1133">Transmembrane helix</keyword>
<evidence type="ECO:0000256" key="2">
    <source>
        <dbReference type="ARBA" id="ARBA00022692"/>
    </source>
</evidence>
<dbReference type="AlphaFoldDB" id="A0A9W9KX65"/>
<evidence type="ECO:0000256" key="6">
    <source>
        <dbReference type="ARBA" id="ARBA00034313"/>
    </source>
</evidence>
<dbReference type="PANTHER" id="PTHR35042">
    <property type="entry name" value="ANTHRONE OXYGENASE ENCC"/>
    <property type="match status" value="1"/>
</dbReference>
<dbReference type="EMBL" id="JAPZBO010000001">
    <property type="protein sequence ID" value="KAJ5331671.1"/>
    <property type="molecule type" value="Genomic_DNA"/>
</dbReference>
<dbReference type="GO" id="GO:0004497">
    <property type="term" value="F:monooxygenase activity"/>
    <property type="evidence" value="ECO:0007669"/>
    <property type="project" value="UniProtKB-KW"/>
</dbReference>
<comment type="caution">
    <text evidence="8">The sequence shown here is derived from an EMBL/GenBank/DDBJ whole genome shotgun (WGS) entry which is preliminary data.</text>
</comment>
<gene>
    <name evidence="8" type="ORF">N7476_001454</name>
</gene>
<evidence type="ECO:0000313" key="8">
    <source>
        <dbReference type="EMBL" id="KAJ5331671.1"/>
    </source>
</evidence>
<proteinExistence type="inferred from homology"/>
<sequence>MSASGLVTVPILLAQSEDGLSTGTMLQIWHRLYKCGHSQNPKLAVVSSSAFAYLAWCASRTPGDRVSMFLFGAAASLVTGIVPFTLLFMLPTNHSILAKVAEAEMSPNASVQKPEHNTSKQLLAHWATLTGLRGLLPLVGGIVGLLAVLDR</sequence>
<comment type="subcellular location">
    <subcellularLocation>
        <location evidence="1">Membrane</location>
        <topology evidence="1">Multi-pass membrane protein</topology>
    </subcellularLocation>
</comment>
<evidence type="ECO:0000256" key="4">
    <source>
        <dbReference type="ARBA" id="ARBA00023033"/>
    </source>
</evidence>
<accession>A0A9W9KX65</accession>